<dbReference type="Pfam" id="PF00435">
    <property type="entry name" value="Spectrin"/>
    <property type="match status" value="1"/>
</dbReference>
<organism evidence="7 8">
    <name type="scientific">Cryptotermes secundus</name>
    <dbReference type="NCBI Taxonomy" id="105785"/>
    <lineage>
        <taxon>Eukaryota</taxon>
        <taxon>Metazoa</taxon>
        <taxon>Ecdysozoa</taxon>
        <taxon>Arthropoda</taxon>
        <taxon>Hexapoda</taxon>
        <taxon>Insecta</taxon>
        <taxon>Pterygota</taxon>
        <taxon>Neoptera</taxon>
        <taxon>Polyneoptera</taxon>
        <taxon>Dictyoptera</taxon>
        <taxon>Blattodea</taxon>
        <taxon>Blattoidea</taxon>
        <taxon>Termitoidae</taxon>
        <taxon>Kalotermitidae</taxon>
        <taxon>Cryptotermitinae</taxon>
        <taxon>Cryptotermes</taxon>
    </lineage>
</organism>
<dbReference type="SUPFAM" id="SSF46966">
    <property type="entry name" value="Spectrin repeat"/>
    <property type="match status" value="1"/>
</dbReference>
<feature type="coiled-coil region" evidence="6">
    <location>
        <begin position="4"/>
        <end position="61"/>
    </location>
</feature>
<evidence type="ECO:0000256" key="1">
    <source>
        <dbReference type="ARBA" id="ARBA00004370"/>
    </source>
</evidence>
<dbReference type="GO" id="GO:0051015">
    <property type="term" value="F:actin filament binding"/>
    <property type="evidence" value="ECO:0007669"/>
    <property type="project" value="TreeGrafter"/>
</dbReference>
<sequence>MHGYRTLAQDVNTHKSIMKQLQEKLGALSDSEATTKFNSILASYEDLSKNVEERIVVAERHVSDHETYLQALEKSRDWLSTLSAEAAAVTDEMTLEKEGADAKLAIIENLLHHKVEGDQLIETCHKQLQTVLEQTNISGQPRLLKEFEDQKKAWEVFLARCSDAQTKLCQLCSRWTEFEEIVDDLITWTKQKESQVKDQSLRSTQDAKQAHLDKLRSIEEEIFAKGEEFSKASEQSQAIEGESELSVKMSHLITRYQALKNLTR</sequence>
<dbReference type="EMBL" id="NEVH01024940">
    <property type="protein sequence ID" value="PNF16780.1"/>
    <property type="molecule type" value="Genomic_DNA"/>
</dbReference>
<keyword evidence="5" id="KW-0472">Membrane</keyword>
<dbReference type="PANTHER" id="PTHR47535">
    <property type="entry name" value="MUSCLE-SPECIFIC PROTEIN 300 KDA, ISOFORM G"/>
    <property type="match status" value="1"/>
</dbReference>
<reference evidence="7 8" key="1">
    <citation type="submission" date="2017-12" db="EMBL/GenBank/DDBJ databases">
        <title>Hemimetabolous genomes reveal molecular basis of termite eusociality.</title>
        <authorList>
            <person name="Harrison M.C."/>
            <person name="Jongepier E."/>
            <person name="Robertson H.M."/>
            <person name="Arning N."/>
            <person name="Bitard-Feildel T."/>
            <person name="Chao H."/>
            <person name="Childers C.P."/>
            <person name="Dinh H."/>
            <person name="Doddapaneni H."/>
            <person name="Dugan S."/>
            <person name="Gowin J."/>
            <person name="Greiner C."/>
            <person name="Han Y."/>
            <person name="Hu H."/>
            <person name="Hughes D.S.T."/>
            <person name="Huylmans A.-K."/>
            <person name="Kemena C."/>
            <person name="Kremer L.P.M."/>
            <person name="Lee S.L."/>
            <person name="Lopez-Ezquerra A."/>
            <person name="Mallet L."/>
            <person name="Monroy-Kuhn J.M."/>
            <person name="Moser A."/>
            <person name="Murali S.C."/>
            <person name="Muzny D.M."/>
            <person name="Otani S."/>
            <person name="Piulachs M.-D."/>
            <person name="Poelchau M."/>
            <person name="Qu J."/>
            <person name="Schaub F."/>
            <person name="Wada-Katsumata A."/>
            <person name="Worley K.C."/>
            <person name="Xie Q."/>
            <person name="Ylla G."/>
            <person name="Poulsen M."/>
            <person name="Gibbs R.A."/>
            <person name="Schal C."/>
            <person name="Richards S."/>
            <person name="Belles X."/>
            <person name="Korb J."/>
            <person name="Bornberg-Bauer E."/>
        </authorList>
    </citation>
    <scope>NUCLEOTIDE SEQUENCE [LARGE SCALE GENOMIC DNA]</scope>
    <source>
        <tissue evidence="7">Whole body</tissue>
    </source>
</reference>
<keyword evidence="6" id="KW-0175">Coiled coil</keyword>
<comment type="subcellular location">
    <subcellularLocation>
        <location evidence="1">Membrane</location>
    </subcellularLocation>
</comment>
<dbReference type="OrthoDB" id="6538186at2759"/>
<comment type="caution">
    <text evidence="7">The sequence shown here is derived from an EMBL/GenBank/DDBJ whole genome shotgun (WGS) entry which is preliminary data.</text>
</comment>
<dbReference type="GO" id="GO:0008285">
    <property type="term" value="P:negative regulation of cell population proliferation"/>
    <property type="evidence" value="ECO:0007669"/>
    <property type="project" value="TreeGrafter"/>
</dbReference>
<evidence type="ECO:0000256" key="5">
    <source>
        <dbReference type="ARBA" id="ARBA00023136"/>
    </source>
</evidence>
<keyword evidence="8" id="KW-1185">Reference proteome</keyword>
<dbReference type="InterPro" id="IPR052403">
    <property type="entry name" value="LINC-complex_assoc"/>
</dbReference>
<protein>
    <recommendedName>
        <fullName evidence="9">Nesprin-1</fullName>
    </recommendedName>
</protein>
<dbReference type="GO" id="GO:0005737">
    <property type="term" value="C:cytoplasm"/>
    <property type="evidence" value="ECO:0007669"/>
    <property type="project" value="TreeGrafter"/>
</dbReference>
<keyword evidence="4" id="KW-1133">Transmembrane helix</keyword>
<evidence type="ECO:0000313" key="8">
    <source>
        <dbReference type="Proteomes" id="UP000235965"/>
    </source>
</evidence>
<proteinExistence type="predicted"/>
<dbReference type="AlphaFoldDB" id="A0A2J7PKC5"/>
<evidence type="ECO:0000256" key="2">
    <source>
        <dbReference type="ARBA" id="ARBA00022692"/>
    </source>
</evidence>
<keyword evidence="2" id="KW-0812">Transmembrane</keyword>
<dbReference type="GO" id="GO:0007097">
    <property type="term" value="P:nuclear migration"/>
    <property type="evidence" value="ECO:0007669"/>
    <property type="project" value="TreeGrafter"/>
</dbReference>
<evidence type="ECO:0000256" key="4">
    <source>
        <dbReference type="ARBA" id="ARBA00022989"/>
    </source>
</evidence>
<gene>
    <name evidence="7" type="ORF">B7P43_G00881</name>
</gene>
<evidence type="ECO:0000256" key="3">
    <source>
        <dbReference type="ARBA" id="ARBA00022737"/>
    </source>
</evidence>
<keyword evidence="3" id="KW-0677">Repeat</keyword>
<feature type="non-terminal residue" evidence="7">
    <location>
        <position position="264"/>
    </location>
</feature>
<dbReference type="Proteomes" id="UP000235965">
    <property type="component" value="Unassembled WGS sequence"/>
</dbReference>
<dbReference type="InterPro" id="IPR002017">
    <property type="entry name" value="Spectrin_repeat"/>
</dbReference>
<evidence type="ECO:0008006" key="9">
    <source>
        <dbReference type="Google" id="ProtNLM"/>
    </source>
</evidence>
<dbReference type="Gene3D" id="1.20.58.60">
    <property type="match status" value="1"/>
</dbReference>
<dbReference type="GO" id="GO:0005640">
    <property type="term" value="C:nuclear outer membrane"/>
    <property type="evidence" value="ECO:0007669"/>
    <property type="project" value="TreeGrafter"/>
</dbReference>
<evidence type="ECO:0000256" key="6">
    <source>
        <dbReference type="SAM" id="Coils"/>
    </source>
</evidence>
<dbReference type="GO" id="GO:0034993">
    <property type="term" value="C:meiotic nuclear membrane microtubule tethering complex"/>
    <property type="evidence" value="ECO:0007669"/>
    <property type="project" value="TreeGrafter"/>
</dbReference>
<accession>A0A2J7PKC5</accession>
<evidence type="ECO:0000313" key="7">
    <source>
        <dbReference type="EMBL" id="PNF16780.1"/>
    </source>
</evidence>
<name>A0A2J7PKC5_9NEOP</name>
<dbReference type="PANTHER" id="PTHR47535:SF7">
    <property type="entry name" value="CALMIN"/>
    <property type="match status" value="1"/>
</dbReference>